<dbReference type="EMBL" id="CAJNON010000166">
    <property type="protein sequence ID" value="CAF1058952.1"/>
    <property type="molecule type" value="Genomic_DNA"/>
</dbReference>
<dbReference type="SUPFAM" id="SSF101447">
    <property type="entry name" value="Formin homology 2 domain (FH2 domain)"/>
    <property type="match status" value="1"/>
</dbReference>
<dbReference type="EMBL" id="CAJNOE010000164">
    <property type="protein sequence ID" value="CAF0999853.1"/>
    <property type="molecule type" value="Genomic_DNA"/>
</dbReference>
<evidence type="ECO:0000313" key="2">
    <source>
        <dbReference type="EMBL" id="CAF0999853.1"/>
    </source>
</evidence>
<evidence type="ECO:0000313" key="3">
    <source>
        <dbReference type="EMBL" id="CAF1058952.1"/>
    </source>
</evidence>
<sequence>MTFSFCFCFKRDRATYSVSSNNANHNSIQPSTTVTLAPLPVSNDLSIAPAESHYEKIIGSSGDGEIRVNNDYRDSTTSMEYGGYTKLTPIRSQQQSFDDDTQLYATVDKTRTSGSNGIRTTPNATAAIAAAIRQGSSPASTTASSSPKAIFSPSSHLTGYTMTSQAPPEHPPPPPPPPPPPLPPLLPQVYGSAIVNNNDSSRRPHYDEVITRESLQYRAQRLQMEEQQQQQIRENYYSSVNSERGTTTGSELYAEIANGSASGTVHQNQQSHYYSRPTTGNGIGDDLSERYATVIETIEQQPTTNRIYQEVDTMKL</sequence>
<organism evidence="2 6">
    <name type="scientific">Adineta steineri</name>
    <dbReference type="NCBI Taxonomy" id="433720"/>
    <lineage>
        <taxon>Eukaryota</taxon>
        <taxon>Metazoa</taxon>
        <taxon>Spiralia</taxon>
        <taxon>Gnathifera</taxon>
        <taxon>Rotifera</taxon>
        <taxon>Eurotatoria</taxon>
        <taxon>Bdelloidea</taxon>
        <taxon>Adinetida</taxon>
        <taxon>Adinetidae</taxon>
        <taxon>Adineta</taxon>
    </lineage>
</organism>
<accession>A0A814GR19</accession>
<evidence type="ECO:0000313" key="5">
    <source>
        <dbReference type="EMBL" id="CAF4036884.1"/>
    </source>
</evidence>
<reference evidence="2" key="1">
    <citation type="submission" date="2021-02" db="EMBL/GenBank/DDBJ databases">
        <authorList>
            <person name="Nowell W R."/>
        </authorList>
    </citation>
    <scope>NUCLEOTIDE SEQUENCE</scope>
</reference>
<feature type="compositionally biased region" description="Polar residues" evidence="1">
    <location>
        <begin position="262"/>
        <end position="280"/>
    </location>
</feature>
<feature type="region of interest" description="Disordered" evidence="1">
    <location>
        <begin position="262"/>
        <end position="282"/>
    </location>
</feature>
<feature type="compositionally biased region" description="Polar residues" evidence="1">
    <location>
        <begin position="156"/>
        <end position="166"/>
    </location>
</feature>
<name>A0A814GR19_9BILA</name>
<evidence type="ECO:0000256" key="1">
    <source>
        <dbReference type="SAM" id="MobiDB-lite"/>
    </source>
</evidence>
<dbReference type="Proteomes" id="UP000663891">
    <property type="component" value="Unassembled WGS sequence"/>
</dbReference>
<evidence type="ECO:0000313" key="4">
    <source>
        <dbReference type="EMBL" id="CAF3951073.1"/>
    </source>
</evidence>
<feature type="compositionally biased region" description="Low complexity" evidence="1">
    <location>
        <begin position="137"/>
        <end position="155"/>
    </location>
</feature>
<dbReference type="EMBL" id="CAJOBB010003368">
    <property type="protein sequence ID" value="CAF4036884.1"/>
    <property type="molecule type" value="Genomic_DNA"/>
</dbReference>
<comment type="caution">
    <text evidence="2">The sequence shown here is derived from an EMBL/GenBank/DDBJ whole genome shotgun (WGS) entry which is preliminary data.</text>
</comment>
<dbReference type="EMBL" id="CAJOAY010002421">
    <property type="protein sequence ID" value="CAF3951073.1"/>
    <property type="molecule type" value="Genomic_DNA"/>
</dbReference>
<dbReference type="Proteomes" id="UP000663860">
    <property type="component" value="Unassembled WGS sequence"/>
</dbReference>
<dbReference type="AlphaFoldDB" id="A0A814GR19"/>
<evidence type="ECO:0000313" key="6">
    <source>
        <dbReference type="Proteomes" id="UP000663860"/>
    </source>
</evidence>
<dbReference type="OrthoDB" id="10032845at2759"/>
<dbReference type="Proteomes" id="UP000663881">
    <property type="component" value="Unassembled WGS sequence"/>
</dbReference>
<feature type="region of interest" description="Disordered" evidence="1">
    <location>
        <begin position="137"/>
        <end position="188"/>
    </location>
</feature>
<dbReference type="Proteomes" id="UP000663868">
    <property type="component" value="Unassembled WGS sequence"/>
</dbReference>
<feature type="compositionally biased region" description="Pro residues" evidence="1">
    <location>
        <begin position="168"/>
        <end position="186"/>
    </location>
</feature>
<gene>
    <name evidence="2" type="ORF">IZO911_LOCUS17577</name>
    <name evidence="5" type="ORF">KXQ929_LOCUS30650</name>
    <name evidence="4" type="ORF">OKA104_LOCUS26959</name>
    <name evidence="3" type="ORF">VCS650_LOCUS17832</name>
</gene>
<protein>
    <submittedName>
        <fullName evidence="2">Uncharacterized protein</fullName>
    </submittedName>
</protein>
<proteinExistence type="predicted"/>